<dbReference type="Proteomes" id="UP001333110">
    <property type="component" value="Unassembled WGS sequence"/>
</dbReference>
<evidence type="ECO:0000313" key="1">
    <source>
        <dbReference type="EMBL" id="KAK4825933.1"/>
    </source>
</evidence>
<accession>A0AAN7SFC4</accession>
<dbReference type="PANTHER" id="PTHR33332">
    <property type="entry name" value="REVERSE TRANSCRIPTASE DOMAIN-CONTAINING PROTEIN"/>
    <property type="match status" value="1"/>
</dbReference>
<sequence length="76" mass="9165">MELVASRTREVLVPLYSALVRPHLKYCVQFWAPHYRKDIEVLECVQRRATRLVKGLEHKSYEERLRETRKRKRKGG</sequence>
<dbReference type="AlphaFoldDB" id="A0AAN7SFC4"/>
<organism evidence="1 2">
    <name type="scientific">Mycteria americana</name>
    <name type="common">Wood stork</name>
    <dbReference type="NCBI Taxonomy" id="33587"/>
    <lineage>
        <taxon>Eukaryota</taxon>
        <taxon>Metazoa</taxon>
        <taxon>Chordata</taxon>
        <taxon>Craniata</taxon>
        <taxon>Vertebrata</taxon>
        <taxon>Euteleostomi</taxon>
        <taxon>Archelosauria</taxon>
        <taxon>Archosauria</taxon>
        <taxon>Dinosauria</taxon>
        <taxon>Saurischia</taxon>
        <taxon>Theropoda</taxon>
        <taxon>Coelurosauria</taxon>
        <taxon>Aves</taxon>
        <taxon>Neognathae</taxon>
        <taxon>Neoaves</taxon>
        <taxon>Aequornithes</taxon>
        <taxon>Ciconiiformes</taxon>
        <taxon>Ciconiidae</taxon>
        <taxon>Mycteria</taxon>
    </lineage>
</organism>
<comment type="caution">
    <text evidence="1">The sequence shown here is derived from an EMBL/GenBank/DDBJ whole genome shotgun (WGS) entry which is preliminary data.</text>
</comment>
<protein>
    <submittedName>
        <fullName evidence="1">Uncharacterized protein</fullName>
    </submittedName>
</protein>
<proteinExistence type="predicted"/>
<dbReference type="EMBL" id="JAUNZN010000002">
    <property type="protein sequence ID" value="KAK4825933.1"/>
    <property type="molecule type" value="Genomic_DNA"/>
</dbReference>
<gene>
    <name evidence="1" type="ORF">QYF61_003428</name>
</gene>
<reference evidence="1 2" key="1">
    <citation type="journal article" date="2023" name="J. Hered.">
        <title>Chromosome-level genome of the wood stork (Mycteria americana) provides insight into avian chromosome evolution.</title>
        <authorList>
            <person name="Flamio R. Jr."/>
            <person name="Ramstad K.M."/>
        </authorList>
    </citation>
    <scope>NUCLEOTIDE SEQUENCE [LARGE SCALE GENOMIC DNA]</scope>
    <source>
        <strain evidence="1">JAX WOST 10</strain>
    </source>
</reference>
<name>A0AAN7SFC4_MYCAM</name>
<evidence type="ECO:0000313" key="2">
    <source>
        <dbReference type="Proteomes" id="UP001333110"/>
    </source>
</evidence>
<keyword evidence="2" id="KW-1185">Reference proteome</keyword>